<comment type="caution">
    <text evidence="1">The sequence shown here is derived from an EMBL/GenBank/DDBJ whole genome shotgun (WGS) entry which is preliminary data.</text>
</comment>
<reference evidence="1 2" key="1">
    <citation type="submission" date="2024-03" db="EMBL/GenBank/DDBJ databases">
        <title>Mouse gut bacterial collection (mGBC) of GemPharmatech.</title>
        <authorList>
            <person name="He Y."/>
            <person name="Dong L."/>
            <person name="Wu D."/>
            <person name="Gao X."/>
            <person name="Lin Z."/>
        </authorList>
    </citation>
    <scope>NUCLEOTIDE SEQUENCE [LARGE SCALE GENOMIC DNA]</scope>
    <source>
        <strain evidence="1 2">15-30</strain>
    </source>
</reference>
<keyword evidence="2" id="KW-1185">Reference proteome</keyword>
<evidence type="ECO:0000313" key="1">
    <source>
        <dbReference type="EMBL" id="MEY8663128.1"/>
    </source>
</evidence>
<protein>
    <recommendedName>
        <fullName evidence="3">Conjugal transfer protein</fullName>
    </recommendedName>
</protein>
<dbReference type="EMBL" id="JBCLUF010000047">
    <property type="protein sequence ID" value="MEY8663128.1"/>
    <property type="molecule type" value="Genomic_DNA"/>
</dbReference>
<organism evidence="1 2">
    <name type="scientific">Ligilactobacillus faecis</name>
    <dbReference type="NCBI Taxonomy" id="762833"/>
    <lineage>
        <taxon>Bacteria</taxon>
        <taxon>Bacillati</taxon>
        <taxon>Bacillota</taxon>
        <taxon>Bacilli</taxon>
        <taxon>Lactobacillales</taxon>
        <taxon>Lactobacillaceae</taxon>
        <taxon>Ligilactobacillus</taxon>
    </lineage>
</organism>
<evidence type="ECO:0000313" key="2">
    <source>
        <dbReference type="Proteomes" id="UP001565236"/>
    </source>
</evidence>
<dbReference type="Proteomes" id="UP001565236">
    <property type="component" value="Unassembled WGS sequence"/>
</dbReference>
<gene>
    <name evidence="1" type="ORF">AALT52_09660</name>
</gene>
<sequence length="187" mass="21580">MQTNEKKQRLILSSLAIVSCILTLSLLPNDNNLKIAKEQWAVNEKALKRQENERNTSMNVDVNYMESTAQQRLEYVFELAYGGIQTKNDLEKNKEMIQKVLGSKLAAKVFEDTHYGDNFFVKKNINTQVSFQASEKKDSEVLVIVTYQFETQKEYTKLFKLNYNLEKQQVNSYTITSLRGGSNNEDS</sequence>
<name>A0ABV4DSG7_9LACO</name>
<accession>A0ABV4DSG7</accession>
<evidence type="ECO:0008006" key="3">
    <source>
        <dbReference type="Google" id="ProtNLM"/>
    </source>
</evidence>
<dbReference type="PROSITE" id="PS51257">
    <property type="entry name" value="PROKAR_LIPOPROTEIN"/>
    <property type="match status" value="1"/>
</dbReference>
<dbReference type="RefSeq" id="WP_369943202.1">
    <property type="nucleotide sequence ID" value="NZ_JBCLUF010000047.1"/>
</dbReference>
<proteinExistence type="predicted"/>